<dbReference type="SMART" id="SM00530">
    <property type="entry name" value="HTH_XRE"/>
    <property type="match status" value="1"/>
</dbReference>
<comment type="caution">
    <text evidence="2">The sequence shown here is derived from an EMBL/GenBank/DDBJ whole genome shotgun (WGS) entry which is preliminary data.</text>
</comment>
<dbReference type="Pfam" id="PF13560">
    <property type="entry name" value="HTH_31"/>
    <property type="match status" value="1"/>
</dbReference>
<reference evidence="2 3" key="1">
    <citation type="submission" date="2018-02" db="EMBL/GenBank/DDBJ databases">
        <title>Genomic Encyclopedia of Archaeal and Bacterial Type Strains, Phase II (KMG-II): from individual species to whole genera.</title>
        <authorList>
            <person name="Goeker M."/>
        </authorList>
    </citation>
    <scope>NUCLEOTIDE SEQUENCE [LARGE SCALE GENOMIC DNA]</scope>
    <source>
        <strain evidence="2 3">YU 961-1</strain>
    </source>
</reference>
<keyword evidence="3" id="KW-1185">Reference proteome</keyword>
<evidence type="ECO:0000259" key="1">
    <source>
        <dbReference type="PROSITE" id="PS50943"/>
    </source>
</evidence>
<sequence length="468" mass="49308">MAGEESRDRGQWPEFGRRMRQWRRRCGLTQAQLGLRVGYHHSLISKLESGVRVPPAGLVDVLDAILGADGELVALACEPTREPDPPQRTLLSVLPGAAPLAAPLAVRAWPTALPPDGVACPLHGSAGCAVPDLETTRDLLALLAPHRTPPRGLEPDLTHVLAALLAEYARLSLESGSAGILDAVEWLLHALTRLGDADEPNPAHQRLAAHFAAIAGRLRMHRGQTALSMAWFGHGLARADLTGDVGARVRLLAEVSTLARLDGDAGTALACGRAMAAADPDRAWTHTLADLALARGYALTGDDGACLRHLDAAESGLVRLGDRDHLEVPWLTGDLGGLRVASAKGAALRDLSARTGDRGLARRAVRAASQSVELVPERMRPAYLLLAVRLADAHACAGEPDAAVATAEPVLAEAEAAGRTTITAELAGLRGRLSGRWARVGAVRAFTERASGAYDDPIAKARPKIEQG</sequence>
<protein>
    <submittedName>
        <fullName evidence="2">Helix-turn-helix protein</fullName>
    </submittedName>
</protein>
<accession>A0A2S6GMQ3</accession>
<gene>
    <name evidence="2" type="ORF">CLV40_110164</name>
</gene>
<proteinExistence type="predicted"/>
<dbReference type="Proteomes" id="UP000239203">
    <property type="component" value="Unassembled WGS sequence"/>
</dbReference>
<organism evidence="2 3">
    <name type="scientific">Actinokineospora auranticolor</name>
    <dbReference type="NCBI Taxonomy" id="155976"/>
    <lineage>
        <taxon>Bacteria</taxon>
        <taxon>Bacillati</taxon>
        <taxon>Actinomycetota</taxon>
        <taxon>Actinomycetes</taxon>
        <taxon>Pseudonocardiales</taxon>
        <taxon>Pseudonocardiaceae</taxon>
        <taxon>Actinokineospora</taxon>
    </lineage>
</organism>
<dbReference type="Gene3D" id="1.10.260.40">
    <property type="entry name" value="lambda repressor-like DNA-binding domains"/>
    <property type="match status" value="1"/>
</dbReference>
<dbReference type="EMBL" id="PTIX01000010">
    <property type="protein sequence ID" value="PPK66460.1"/>
    <property type="molecule type" value="Genomic_DNA"/>
</dbReference>
<dbReference type="PROSITE" id="PS50943">
    <property type="entry name" value="HTH_CROC1"/>
    <property type="match status" value="1"/>
</dbReference>
<feature type="domain" description="HTH cro/C1-type" evidence="1">
    <location>
        <begin position="19"/>
        <end position="73"/>
    </location>
</feature>
<dbReference type="InterPro" id="IPR010982">
    <property type="entry name" value="Lambda_DNA-bd_dom_sf"/>
</dbReference>
<dbReference type="GO" id="GO:0003677">
    <property type="term" value="F:DNA binding"/>
    <property type="evidence" value="ECO:0007669"/>
    <property type="project" value="InterPro"/>
</dbReference>
<dbReference type="RefSeq" id="WP_219824032.1">
    <property type="nucleotide sequence ID" value="NZ_CP154825.1"/>
</dbReference>
<dbReference type="AlphaFoldDB" id="A0A2S6GMQ3"/>
<dbReference type="InterPro" id="IPR001387">
    <property type="entry name" value="Cro/C1-type_HTH"/>
</dbReference>
<dbReference type="CDD" id="cd00093">
    <property type="entry name" value="HTH_XRE"/>
    <property type="match status" value="1"/>
</dbReference>
<evidence type="ECO:0000313" key="3">
    <source>
        <dbReference type="Proteomes" id="UP000239203"/>
    </source>
</evidence>
<evidence type="ECO:0000313" key="2">
    <source>
        <dbReference type="EMBL" id="PPK66460.1"/>
    </source>
</evidence>
<dbReference type="SUPFAM" id="SSF47413">
    <property type="entry name" value="lambda repressor-like DNA-binding domains"/>
    <property type="match status" value="1"/>
</dbReference>
<name>A0A2S6GMQ3_9PSEU</name>